<dbReference type="HOGENOM" id="CLU_2153733_0_0_7"/>
<evidence type="ECO:0000313" key="2">
    <source>
        <dbReference type="EMBL" id="ETW92727.1"/>
    </source>
</evidence>
<comment type="caution">
    <text evidence="2">The sequence shown here is derived from an EMBL/GenBank/DDBJ whole genome shotgun (WGS) entry which is preliminary data.</text>
</comment>
<protein>
    <submittedName>
        <fullName evidence="2">Uncharacterized protein</fullName>
    </submittedName>
</protein>
<accession>W4L3U9</accession>
<reference evidence="2 3" key="1">
    <citation type="journal article" date="2014" name="Nature">
        <title>An environmental bacterial taxon with a large and distinct metabolic repertoire.</title>
        <authorList>
            <person name="Wilson M.C."/>
            <person name="Mori T."/>
            <person name="Ruckert C."/>
            <person name="Uria A.R."/>
            <person name="Helf M.J."/>
            <person name="Takada K."/>
            <person name="Gernert C."/>
            <person name="Steffens U.A."/>
            <person name="Heycke N."/>
            <person name="Schmitt S."/>
            <person name="Rinke C."/>
            <person name="Helfrich E.J."/>
            <person name="Brachmann A.O."/>
            <person name="Gurgui C."/>
            <person name="Wakimoto T."/>
            <person name="Kracht M."/>
            <person name="Crusemann M."/>
            <person name="Hentschel U."/>
            <person name="Abe I."/>
            <person name="Matsunaga S."/>
            <person name="Kalinowski J."/>
            <person name="Takeyama H."/>
            <person name="Piel J."/>
        </authorList>
    </citation>
    <scope>NUCLEOTIDE SEQUENCE [LARGE SCALE GENOMIC DNA]</scope>
    <source>
        <strain evidence="3">TSY2</strain>
    </source>
</reference>
<evidence type="ECO:0000313" key="3">
    <source>
        <dbReference type="Proteomes" id="UP000019140"/>
    </source>
</evidence>
<feature type="region of interest" description="Disordered" evidence="1">
    <location>
        <begin position="91"/>
        <end position="111"/>
    </location>
</feature>
<sequence length="111" mass="12290">MNDDLNLVETESMSDANTLPGVIAELGELKPGSIITEEGIAKLFQRHVVSVKRAVQRGELPPPCKLFGANVWTVGTLIRYIETRLEQASDEAEHTAKRLAKLSPVSRSHRR</sequence>
<dbReference type="EMBL" id="AZHX01002810">
    <property type="protein sequence ID" value="ETW92727.1"/>
    <property type="molecule type" value="Genomic_DNA"/>
</dbReference>
<keyword evidence="3" id="KW-1185">Reference proteome</keyword>
<organism evidence="2 3">
    <name type="scientific">Candidatus Entotheonella gemina</name>
    <dbReference type="NCBI Taxonomy" id="1429439"/>
    <lineage>
        <taxon>Bacteria</taxon>
        <taxon>Pseudomonadati</taxon>
        <taxon>Nitrospinota/Tectimicrobiota group</taxon>
        <taxon>Candidatus Tectimicrobiota</taxon>
        <taxon>Candidatus Entotheonellia</taxon>
        <taxon>Candidatus Entotheonellales</taxon>
        <taxon>Candidatus Entotheonellaceae</taxon>
        <taxon>Candidatus Entotheonella</taxon>
    </lineage>
</organism>
<dbReference type="Proteomes" id="UP000019140">
    <property type="component" value="Unassembled WGS sequence"/>
</dbReference>
<evidence type="ECO:0000256" key="1">
    <source>
        <dbReference type="SAM" id="MobiDB-lite"/>
    </source>
</evidence>
<proteinExistence type="predicted"/>
<name>W4L3U9_9BACT</name>
<gene>
    <name evidence="2" type="ORF">ETSY2_52740</name>
</gene>
<dbReference type="AlphaFoldDB" id="W4L3U9"/>